<name>A0A482X904_LAOST</name>
<keyword evidence="3" id="KW-1185">Reference proteome</keyword>
<evidence type="ECO:0000256" key="1">
    <source>
        <dbReference type="SAM" id="MobiDB-lite"/>
    </source>
</evidence>
<evidence type="ECO:0000313" key="2">
    <source>
        <dbReference type="EMBL" id="RZF41970.1"/>
    </source>
</evidence>
<proteinExistence type="predicted"/>
<sequence length="92" mass="9893">MWLAQVCSESEEPRSAFSPLSSAFLPHHTQHQTSASRRFLAAPYAGTGYLPTVIRPPPDYGQLPLLYAPPLATDKAASPASNTGSDKTSYSE</sequence>
<dbReference type="InParanoid" id="A0A482X904"/>
<dbReference type="EMBL" id="QKKF02015780">
    <property type="protein sequence ID" value="RZF41970.1"/>
    <property type="molecule type" value="Genomic_DNA"/>
</dbReference>
<dbReference type="AlphaFoldDB" id="A0A482X904"/>
<gene>
    <name evidence="2" type="ORF">LSTR_LSTR016377</name>
</gene>
<feature type="region of interest" description="Disordered" evidence="1">
    <location>
        <begin position="1"/>
        <end position="20"/>
    </location>
</feature>
<reference evidence="2 3" key="1">
    <citation type="journal article" date="2017" name="Gigascience">
        <title>Genome sequence of the small brown planthopper, Laodelphax striatellus.</title>
        <authorList>
            <person name="Zhu J."/>
            <person name="Jiang F."/>
            <person name="Wang X."/>
            <person name="Yang P."/>
            <person name="Bao Y."/>
            <person name="Zhao W."/>
            <person name="Wang W."/>
            <person name="Lu H."/>
            <person name="Wang Q."/>
            <person name="Cui N."/>
            <person name="Li J."/>
            <person name="Chen X."/>
            <person name="Luo L."/>
            <person name="Yu J."/>
            <person name="Kang L."/>
            <person name="Cui F."/>
        </authorList>
    </citation>
    <scope>NUCLEOTIDE SEQUENCE [LARGE SCALE GENOMIC DNA]</scope>
    <source>
        <strain evidence="2">Lst14</strain>
    </source>
</reference>
<evidence type="ECO:0000313" key="3">
    <source>
        <dbReference type="Proteomes" id="UP000291343"/>
    </source>
</evidence>
<dbReference type="OrthoDB" id="6162476at2759"/>
<accession>A0A482X904</accession>
<organism evidence="2 3">
    <name type="scientific">Laodelphax striatellus</name>
    <name type="common">Small brown planthopper</name>
    <name type="synonym">Delphax striatella</name>
    <dbReference type="NCBI Taxonomy" id="195883"/>
    <lineage>
        <taxon>Eukaryota</taxon>
        <taxon>Metazoa</taxon>
        <taxon>Ecdysozoa</taxon>
        <taxon>Arthropoda</taxon>
        <taxon>Hexapoda</taxon>
        <taxon>Insecta</taxon>
        <taxon>Pterygota</taxon>
        <taxon>Neoptera</taxon>
        <taxon>Paraneoptera</taxon>
        <taxon>Hemiptera</taxon>
        <taxon>Auchenorrhyncha</taxon>
        <taxon>Fulgoroidea</taxon>
        <taxon>Delphacidae</taxon>
        <taxon>Criomorphinae</taxon>
        <taxon>Laodelphax</taxon>
    </lineage>
</organism>
<protein>
    <submittedName>
        <fullName evidence="2">Uncharacterized protein</fullName>
    </submittedName>
</protein>
<dbReference type="Proteomes" id="UP000291343">
    <property type="component" value="Unassembled WGS sequence"/>
</dbReference>
<comment type="caution">
    <text evidence="2">The sequence shown here is derived from an EMBL/GenBank/DDBJ whole genome shotgun (WGS) entry which is preliminary data.</text>
</comment>